<feature type="region of interest" description="Disordered" evidence="1">
    <location>
        <begin position="719"/>
        <end position="744"/>
    </location>
</feature>
<feature type="compositionally biased region" description="Polar residues" evidence="1">
    <location>
        <begin position="906"/>
        <end position="918"/>
    </location>
</feature>
<proteinExistence type="predicted"/>
<feature type="compositionally biased region" description="Low complexity" evidence="1">
    <location>
        <begin position="809"/>
        <end position="822"/>
    </location>
</feature>
<dbReference type="AlphaFoldDB" id="A0A9P7B9J1"/>
<feature type="region of interest" description="Disordered" evidence="1">
    <location>
        <begin position="891"/>
        <end position="977"/>
    </location>
</feature>
<evidence type="ECO:0000256" key="1">
    <source>
        <dbReference type="SAM" id="MobiDB-lite"/>
    </source>
</evidence>
<evidence type="ECO:0000313" key="2">
    <source>
        <dbReference type="EMBL" id="KAG0665641.1"/>
    </source>
</evidence>
<dbReference type="OrthoDB" id="2525720at2759"/>
<evidence type="ECO:0000313" key="3">
    <source>
        <dbReference type="Proteomes" id="UP000777482"/>
    </source>
</evidence>
<feature type="compositionally biased region" description="Low complexity" evidence="1">
    <location>
        <begin position="730"/>
        <end position="744"/>
    </location>
</feature>
<dbReference type="Proteomes" id="UP000777482">
    <property type="component" value="Unassembled WGS sequence"/>
</dbReference>
<sequence>MASAAQAHLHSLSFPLSHLDRLSSLELALIQFHLDNDDKAFGTTVREARRVWRRRRRAAIDAGELLEGERPVAPSRPRLPPPPSPAKSTALPPVPVQLRALTQSIRPMMKAHPFGGSEPGPLASHIGSGLRNRDPQVYTRDPHIKSFKDLQAAAVKLGIIETGKGGTAGRDWLRLTEPYRLTDTPFAAPLRVSPPPPPSPTATADLSIPLPSPLPPSLFHLADLDFDPRLDDLDSLPTYQLLLLQFRDDIEATGWTAESDRLWIRIERAFWRRRAAAYERGERWSTQLPVGHPLTRDLDESLPSVIVSQLHVVQVDDLPDARVGNVMALAALLPAHLQFVCATVSTPTSTSHTRTAHLAFRSAKVAAAAQNFFAELQIGPGSTGLPARALPSSSTAHWRWMDVRPDERLGLWQYHADLVASGRKATPVKRSYFGEESIAAGDRLPEVKKPRYSVEPAWPRSASLATEARRGVEQTVRAEDLVPAELLAPTFPAVLLHQKSPRDLQIEHTCDDAWIHRFHADGYMVRQRQVYLCFSSGSERRAFGEWVKSAASRYWKKNGLAIRSLLPNDIVDFGWQFGHFSPAWRRRHGFRLADTAPHRPTVGELGFGPDAVPDSVQLGWFPFEYIQAGKDQPPAALVPPQVALAAARRPSHAPSEPLAARLGDGPARSGSLAAEDPAFPSGMEEEDAEMKPSVEELRRAEELAAAVRTNILGSANTSTAVVETTAPRGTAETTATAPSTPLPSPFASAIPTPVSLTGSPPPVSGATLVHVAEQQAATSRLRRVTAMELMDFEDELEDFTASVAEALSSSSSMSPTAADPAAEPVAETGSKVPIASAPLHDGVDERVEGSAEISIDGQAQQAVVISQHVRDVTGPTHNAAEFQRDLAADFSKHPAQHGDPSLPASFATSNESGGSTEPAQHPTAAGPKQSRISSSGRSVAVPAANTVKQQEAAAASHVVPNGLTRHGSYGDAVSAPAAPVSARMEPARSHSNGATRQPLVSPGLLGLPVKPSFAMEVPRDNTLW</sequence>
<name>A0A9P7B9J1_RHOMI</name>
<feature type="region of interest" description="Disordered" evidence="1">
    <location>
        <begin position="648"/>
        <end position="695"/>
    </location>
</feature>
<accession>A0A9P7B9J1</accession>
<feature type="region of interest" description="Disordered" evidence="1">
    <location>
        <begin position="65"/>
        <end position="92"/>
    </location>
</feature>
<keyword evidence="3" id="KW-1185">Reference proteome</keyword>
<organism evidence="2 3">
    <name type="scientific">Rhodotorula mucilaginosa</name>
    <name type="common">Yeast</name>
    <name type="synonym">Rhodotorula rubra</name>
    <dbReference type="NCBI Taxonomy" id="5537"/>
    <lineage>
        <taxon>Eukaryota</taxon>
        <taxon>Fungi</taxon>
        <taxon>Dikarya</taxon>
        <taxon>Basidiomycota</taxon>
        <taxon>Pucciniomycotina</taxon>
        <taxon>Microbotryomycetes</taxon>
        <taxon>Sporidiobolales</taxon>
        <taxon>Sporidiobolaceae</taxon>
        <taxon>Rhodotorula</taxon>
    </lineage>
</organism>
<reference evidence="2 3" key="1">
    <citation type="submission" date="2020-11" db="EMBL/GenBank/DDBJ databases">
        <title>Kefir isolates.</title>
        <authorList>
            <person name="Marcisauskas S."/>
            <person name="Kim Y."/>
            <person name="Blasche S."/>
        </authorList>
    </citation>
    <scope>NUCLEOTIDE SEQUENCE [LARGE SCALE GENOMIC DNA]</scope>
    <source>
        <strain evidence="2 3">KR</strain>
    </source>
</reference>
<comment type="caution">
    <text evidence="2">The sequence shown here is derived from an EMBL/GenBank/DDBJ whole genome shotgun (WGS) entry which is preliminary data.</text>
</comment>
<protein>
    <submittedName>
        <fullName evidence="2">Uncharacterized protein</fullName>
    </submittedName>
</protein>
<dbReference type="PANTHER" id="PTHR48125">
    <property type="entry name" value="LP07818P1"/>
    <property type="match status" value="1"/>
</dbReference>
<gene>
    <name evidence="2" type="ORF">C6P46_006425</name>
</gene>
<feature type="region of interest" description="Disordered" evidence="1">
    <location>
        <begin position="809"/>
        <end position="840"/>
    </location>
</feature>
<dbReference type="PANTHER" id="PTHR48125:SF10">
    <property type="entry name" value="OS12G0136300 PROTEIN"/>
    <property type="match status" value="1"/>
</dbReference>
<dbReference type="EMBL" id="PUHQ01000008">
    <property type="protein sequence ID" value="KAG0665641.1"/>
    <property type="molecule type" value="Genomic_DNA"/>
</dbReference>